<feature type="transmembrane region" description="Helical" evidence="1">
    <location>
        <begin position="183"/>
        <end position="204"/>
    </location>
</feature>
<feature type="transmembrane region" description="Helical" evidence="1">
    <location>
        <begin position="35"/>
        <end position="56"/>
    </location>
</feature>
<organism>
    <name type="scientific">Branchiostoma floridae</name>
    <name type="common">Florida lancelet</name>
    <name type="synonym">Amphioxus</name>
    <dbReference type="NCBI Taxonomy" id="7739"/>
    <lineage>
        <taxon>Eukaryota</taxon>
        <taxon>Metazoa</taxon>
        <taxon>Chordata</taxon>
        <taxon>Cephalochordata</taxon>
        <taxon>Leptocardii</taxon>
        <taxon>Amphioxiformes</taxon>
        <taxon>Branchiostomatidae</taxon>
        <taxon>Branchiostoma</taxon>
    </lineage>
</organism>
<sequence length="260" mass="29086">MSNMAELQTEEATLMDGNLDDKCCAKCCPDSCCNFLSLLLSIVGAVFFFLNFVMLGDIDDIKDCKFTLGLYTVGMLFVCIFLIAAVVTRCVGRHEVFDAHPLCRTLRYLYIYCCSKGCSCADGCQGMTEYREGDLEDKLVLLFVWLNDLIPGWLIAWAATYLIHVNAHTGPTKFLGYKIDHPAVFWLLIIGRPALSALQIILSGSKFYQKSGCDKWFQCIVTLGVIYLGALGLVYGLSINHQLDCNCPEFFNKTRCNYGE</sequence>
<reference evidence="2" key="1">
    <citation type="journal article" date="2008" name="Nature">
        <title>The amphioxus genome and the evolution of the chordate karyotype.</title>
        <authorList>
            <consortium name="US DOE Joint Genome Institute (JGI-PGF)"/>
            <person name="Putnam N.H."/>
            <person name="Butts T."/>
            <person name="Ferrier D.E.K."/>
            <person name="Furlong R.F."/>
            <person name="Hellsten U."/>
            <person name="Kawashima T."/>
            <person name="Robinson-Rechavi M."/>
            <person name="Shoguchi E."/>
            <person name="Terry A."/>
            <person name="Yu J.-K."/>
            <person name="Benito-Gutierrez E.L."/>
            <person name="Dubchak I."/>
            <person name="Garcia-Fernandez J."/>
            <person name="Gibson-Brown J.J."/>
            <person name="Grigoriev I.V."/>
            <person name="Horton A.C."/>
            <person name="de Jong P.J."/>
            <person name="Jurka J."/>
            <person name="Kapitonov V.V."/>
            <person name="Kohara Y."/>
            <person name="Kuroki Y."/>
            <person name="Lindquist E."/>
            <person name="Lucas S."/>
            <person name="Osoegawa K."/>
            <person name="Pennacchio L.A."/>
            <person name="Salamov A.A."/>
            <person name="Satou Y."/>
            <person name="Sauka-Spengler T."/>
            <person name="Schmutz J."/>
            <person name="Shin-I T."/>
            <person name="Toyoda A."/>
            <person name="Bronner-Fraser M."/>
            <person name="Fujiyama A."/>
            <person name="Holland L.Z."/>
            <person name="Holland P.W.H."/>
            <person name="Satoh N."/>
            <person name="Rokhsar D.S."/>
        </authorList>
    </citation>
    <scope>NUCLEOTIDE SEQUENCE [LARGE SCALE GENOMIC DNA]</scope>
    <source>
        <strain evidence="2">S238N-H82</strain>
        <tissue evidence="2">Testes</tissue>
    </source>
</reference>
<evidence type="ECO:0000256" key="1">
    <source>
        <dbReference type="SAM" id="Phobius"/>
    </source>
</evidence>
<accession>C3ZSL7</accession>
<dbReference type="InParanoid" id="C3ZSL7"/>
<protein>
    <submittedName>
        <fullName evidence="2">Uncharacterized protein</fullName>
    </submittedName>
</protein>
<evidence type="ECO:0000313" key="2">
    <source>
        <dbReference type="EMBL" id="EEN44419.1"/>
    </source>
</evidence>
<feature type="transmembrane region" description="Helical" evidence="1">
    <location>
        <begin position="216"/>
        <end position="237"/>
    </location>
</feature>
<feature type="transmembrane region" description="Helical" evidence="1">
    <location>
        <begin position="68"/>
        <end position="87"/>
    </location>
</feature>
<keyword evidence="1" id="KW-0472">Membrane</keyword>
<feature type="transmembrane region" description="Helical" evidence="1">
    <location>
        <begin position="139"/>
        <end position="163"/>
    </location>
</feature>
<name>C3ZSL7_BRAFL</name>
<keyword evidence="1" id="KW-1133">Transmembrane helix</keyword>
<dbReference type="AlphaFoldDB" id="C3ZSL7"/>
<gene>
    <name evidence="2" type="ORF">BRAFLDRAFT_63357</name>
</gene>
<dbReference type="EMBL" id="GG666674">
    <property type="protein sequence ID" value="EEN44419.1"/>
    <property type="molecule type" value="Genomic_DNA"/>
</dbReference>
<keyword evidence="1" id="KW-0812">Transmembrane</keyword>
<proteinExistence type="predicted"/>